<dbReference type="AlphaFoldDB" id="A0A7R9BNX4"/>
<name>A0A7R9BNX4_9CRUS</name>
<sequence length="167" mass="18593">MGNTIGVMAPERMDCRKYNVEGKYKQNEETGMEDWNRSHATEEVVDTDRVLSSLSSSRLTNSLADEISASLCQDCAVKQQQKRGNCGVFDRSLSDSVLSLVGQERGGEEMSVDDDADVRDLGGVDWRDGGKKAANRGDRKMRVLGYQDFSTMGFLYKSNLSRVIQFS</sequence>
<protein>
    <submittedName>
        <fullName evidence="1">Uncharacterized protein</fullName>
    </submittedName>
</protein>
<evidence type="ECO:0000313" key="1">
    <source>
        <dbReference type="EMBL" id="CAD7278511.1"/>
    </source>
</evidence>
<dbReference type="EMBL" id="CAJPEX010001253">
    <property type="protein sequence ID" value="CAG0918663.1"/>
    <property type="molecule type" value="Genomic_DNA"/>
</dbReference>
<gene>
    <name evidence="1" type="ORF">NMOB1V02_LOCUS6211</name>
</gene>
<evidence type="ECO:0000313" key="2">
    <source>
        <dbReference type="Proteomes" id="UP000678499"/>
    </source>
</evidence>
<keyword evidence="2" id="KW-1185">Reference proteome</keyword>
<dbReference type="EMBL" id="OA883290">
    <property type="protein sequence ID" value="CAD7278511.1"/>
    <property type="molecule type" value="Genomic_DNA"/>
</dbReference>
<dbReference type="Proteomes" id="UP000678499">
    <property type="component" value="Unassembled WGS sequence"/>
</dbReference>
<organism evidence="1">
    <name type="scientific">Notodromas monacha</name>
    <dbReference type="NCBI Taxonomy" id="399045"/>
    <lineage>
        <taxon>Eukaryota</taxon>
        <taxon>Metazoa</taxon>
        <taxon>Ecdysozoa</taxon>
        <taxon>Arthropoda</taxon>
        <taxon>Crustacea</taxon>
        <taxon>Oligostraca</taxon>
        <taxon>Ostracoda</taxon>
        <taxon>Podocopa</taxon>
        <taxon>Podocopida</taxon>
        <taxon>Cypridocopina</taxon>
        <taxon>Cypridoidea</taxon>
        <taxon>Cyprididae</taxon>
        <taxon>Notodromas</taxon>
    </lineage>
</organism>
<reference evidence="1" key="1">
    <citation type="submission" date="2020-11" db="EMBL/GenBank/DDBJ databases">
        <authorList>
            <person name="Tran Van P."/>
        </authorList>
    </citation>
    <scope>NUCLEOTIDE SEQUENCE</scope>
</reference>
<accession>A0A7R9BNX4</accession>
<proteinExistence type="predicted"/>